<feature type="domain" description="HTH merR-type" evidence="6">
    <location>
        <begin position="11"/>
        <end position="79"/>
    </location>
</feature>
<dbReference type="PANTHER" id="PTHR30204:SF0">
    <property type="entry name" value="REDOX-SENSITIVE TRANSCRIPTIONAL ACTIVATOR SOXR"/>
    <property type="match status" value="1"/>
</dbReference>
<dbReference type="GO" id="GO:0006979">
    <property type="term" value="P:response to oxidative stress"/>
    <property type="evidence" value="ECO:0007669"/>
    <property type="project" value="InterPro"/>
</dbReference>
<dbReference type="InterPro" id="IPR009061">
    <property type="entry name" value="DNA-bd_dom_put_sf"/>
</dbReference>
<dbReference type="PROSITE" id="PS50937">
    <property type="entry name" value="HTH_MERR_2"/>
    <property type="match status" value="1"/>
</dbReference>
<evidence type="ECO:0000256" key="2">
    <source>
        <dbReference type="ARBA" id="ARBA00023004"/>
    </source>
</evidence>
<accession>A0A118DLT5</accession>
<dbReference type="InterPro" id="IPR047057">
    <property type="entry name" value="MerR_fam"/>
</dbReference>
<protein>
    <submittedName>
        <fullName evidence="7">Transcriptional regulator</fullName>
    </submittedName>
</protein>
<reference evidence="7 8" key="1">
    <citation type="submission" date="2015-11" db="EMBL/GenBank/DDBJ databases">
        <title>Expanding the genomic diversity of Burkholderia species for the development of highly accurate diagnostics.</title>
        <authorList>
            <person name="Sahl J."/>
            <person name="Keim P."/>
            <person name="Wagner D."/>
        </authorList>
    </citation>
    <scope>NUCLEOTIDE SEQUENCE [LARGE SCALE GENOMIC DNA]</scope>
    <source>
        <strain evidence="7 8">TSV85</strain>
    </source>
</reference>
<dbReference type="OrthoDB" id="9802944at2"/>
<dbReference type="InterPro" id="IPR010211">
    <property type="entry name" value="Redox-sen_tscrpt-act_SoxR"/>
</dbReference>
<proteinExistence type="predicted"/>
<organism evidence="7 8">
    <name type="scientific">Burkholderia singularis</name>
    <dbReference type="NCBI Taxonomy" id="1503053"/>
    <lineage>
        <taxon>Bacteria</taxon>
        <taxon>Pseudomonadati</taxon>
        <taxon>Pseudomonadota</taxon>
        <taxon>Betaproteobacteria</taxon>
        <taxon>Burkholderiales</taxon>
        <taxon>Burkholderiaceae</taxon>
        <taxon>Burkholderia</taxon>
        <taxon>pseudomallei group</taxon>
    </lineage>
</organism>
<dbReference type="Proteomes" id="UP000062788">
    <property type="component" value="Unassembled WGS sequence"/>
</dbReference>
<keyword evidence="1" id="KW-0479">Metal-binding</keyword>
<keyword evidence="1" id="KW-0001">2Fe-2S</keyword>
<evidence type="ECO:0000313" key="7">
    <source>
        <dbReference type="EMBL" id="KVE23931.1"/>
    </source>
</evidence>
<evidence type="ECO:0000313" key="8">
    <source>
        <dbReference type="Proteomes" id="UP000062788"/>
    </source>
</evidence>
<comment type="caution">
    <text evidence="7">The sequence shown here is derived from an EMBL/GenBank/DDBJ whole genome shotgun (WGS) entry which is preliminary data.</text>
</comment>
<dbReference type="AlphaFoldDB" id="A0A118DLT5"/>
<name>A0A118DLT5_9BURK</name>
<evidence type="ECO:0000256" key="5">
    <source>
        <dbReference type="SAM" id="MobiDB-lite"/>
    </source>
</evidence>
<dbReference type="InterPro" id="IPR000551">
    <property type="entry name" value="MerR-type_HTH_dom"/>
</dbReference>
<gene>
    <name evidence="7" type="ORF">WS67_22290</name>
</gene>
<dbReference type="Pfam" id="PF13411">
    <property type="entry name" value="MerR_1"/>
    <property type="match status" value="1"/>
</dbReference>
<dbReference type="SMART" id="SM00422">
    <property type="entry name" value="HTH_MERR"/>
    <property type="match status" value="1"/>
</dbReference>
<keyword evidence="2" id="KW-0408">Iron</keyword>
<keyword evidence="4" id="KW-0238">DNA-binding</keyword>
<dbReference type="RefSeq" id="WP_059520289.1">
    <property type="nucleotide sequence ID" value="NZ_LOWA01000056.1"/>
</dbReference>
<dbReference type="PANTHER" id="PTHR30204">
    <property type="entry name" value="REDOX-CYCLING DRUG-SENSING TRANSCRIPTIONAL ACTIVATOR SOXR"/>
    <property type="match status" value="1"/>
</dbReference>
<dbReference type="GO" id="GO:0003700">
    <property type="term" value="F:DNA-binding transcription factor activity"/>
    <property type="evidence" value="ECO:0007669"/>
    <property type="project" value="InterPro"/>
</dbReference>
<evidence type="ECO:0000259" key="6">
    <source>
        <dbReference type="PROSITE" id="PS50937"/>
    </source>
</evidence>
<evidence type="ECO:0000256" key="1">
    <source>
        <dbReference type="ARBA" id="ARBA00022714"/>
    </source>
</evidence>
<keyword evidence="8" id="KW-1185">Reference proteome</keyword>
<feature type="region of interest" description="Disordered" evidence="5">
    <location>
        <begin position="137"/>
        <end position="156"/>
    </location>
</feature>
<dbReference type="GO" id="GO:0051537">
    <property type="term" value="F:2 iron, 2 sulfur cluster binding"/>
    <property type="evidence" value="ECO:0007669"/>
    <property type="project" value="UniProtKB-KW"/>
</dbReference>
<keyword evidence="3" id="KW-0411">Iron-sulfur</keyword>
<dbReference type="SUPFAM" id="SSF46955">
    <property type="entry name" value="Putative DNA-binding domain"/>
    <property type="match status" value="1"/>
</dbReference>
<dbReference type="GO" id="GO:0003677">
    <property type="term" value="F:DNA binding"/>
    <property type="evidence" value="ECO:0007669"/>
    <property type="project" value="UniProtKB-KW"/>
</dbReference>
<evidence type="ECO:0000256" key="4">
    <source>
        <dbReference type="ARBA" id="ARBA00023125"/>
    </source>
</evidence>
<dbReference type="NCBIfam" id="TIGR01950">
    <property type="entry name" value="SoxR"/>
    <property type="match status" value="1"/>
</dbReference>
<sequence length="156" mass="17596">MTPSRPVNDPLLPISEVVARSGVAASALRFYESRGLLVSTRHGRSHRFYPRSSLRRIAFIVFAQRIGYSLDEIAEQLATLPIDTLPTNKDWLRLSRQWKQRVAKKIDELQRLNIDLDHCIGCGCLSLRRCKLANPDDRAGRAGPGARRWLGDPPPV</sequence>
<dbReference type="PRINTS" id="PR00040">
    <property type="entry name" value="HTHMERR"/>
</dbReference>
<dbReference type="EMBL" id="LOWA01000056">
    <property type="protein sequence ID" value="KVE23931.1"/>
    <property type="molecule type" value="Genomic_DNA"/>
</dbReference>
<dbReference type="Gene3D" id="1.10.1660.10">
    <property type="match status" value="1"/>
</dbReference>
<evidence type="ECO:0000256" key="3">
    <source>
        <dbReference type="ARBA" id="ARBA00023014"/>
    </source>
</evidence>